<evidence type="ECO:0000313" key="13">
    <source>
        <dbReference type="EMBL" id="TDZ51874.1"/>
    </source>
</evidence>
<dbReference type="Pfam" id="PF18766">
    <property type="entry name" value="SWI2_SNF2"/>
    <property type="match status" value="1"/>
</dbReference>
<reference evidence="13 14" key="1">
    <citation type="journal article" date="2019" name="Sci. Rep.">
        <title>Extended insight into the Mycobacterium chelonae-abscessus complex through whole genome sequencing of Mycobacterium salmoniphilum outbreak and Mycobacterium salmoniphilum-like strains.</title>
        <authorList>
            <person name="Behra P.R.K."/>
            <person name="Das S."/>
            <person name="Pettersson B.M.F."/>
            <person name="Shirreff L."/>
            <person name="DuCote T."/>
            <person name="Jacobsson K.G."/>
            <person name="Ennis D.G."/>
            <person name="Kirsebom L.A."/>
        </authorList>
    </citation>
    <scope>NUCLEOTIDE SEQUENCE [LARGE SCALE GENOMIC DNA]</scope>
    <source>
        <strain evidence="13 14">CCUG 63697</strain>
    </source>
</reference>
<dbReference type="SUPFAM" id="SSF52540">
    <property type="entry name" value="P-loop containing nucleoside triphosphate hydrolases"/>
    <property type="match status" value="1"/>
</dbReference>
<dbReference type="Proteomes" id="UP000295165">
    <property type="component" value="Unassembled WGS sequence"/>
</dbReference>
<dbReference type="InterPro" id="IPR022625">
    <property type="entry name" value="TypeI_RM_Rsu_C"/>
</dbReference>
<evidence type="ECO:0000256" key="1">
    <source>
        <dbReference type="ARBA" id="ARBA00000851"/>
    </source>
</evidence>
<dbReference type="InterPro" id="IPR027417">
    <property type="entry name" value="P-loop_NTPase"/>
</dbReference>
<evidence type="ECO:0000256" key="9">
    <source>
        <dbReference type="ARBA" id="ARBA00022840"/>
    </source>
</evidence>
<dbReference type="CDD" id="cd18030">
    <property type="entry name" value="DEXHc_RE_I_HsdR"/>
    <property type="match status" value="1"/>
</dbReference>
<organism evidence="13 14">
    <name type="scientific">Mycobacteroides franklinii</name>
    <dbReference type="NCBI Taxonomy" id="948102"/>
    <lineage>
        <taxon>Bacteria</taxon>
        <taxon>Bacillati</taxon>
        <taxon>Actinomycetota</taxon>
        <taxon>Actinomycetes</taxon>
        <taxon>Mycobacteriales</taxon>
        <taxon>Mycobacteriaceae</taxon>
        <taxon>Mycobacteroides</taxon>
    </lineage>
</organism>
<dbReference type="PANTHER" id="PTHR30195:SF16">
    <property type="entry name" value="TYPE I RESTRICTION ENZYME ENDONUCLEASE SUBUNIT"/>
    <property type="match status" value="1"/>
</dbReference>
<evidence type="ECO:0000256" key="11">
    <source>
        <dbReference type="RuleBase" id="RU364115"/>
    </source>
</evidence>
<dbReference type="AlphaFoldDB" id="A0A4R8R720"/>
<comment type="function">
    <text evidence="11">Subunit R is required for both nuclease and ATPase activities, but not for modification.</text>
</comment>
<dbReference type="GO" id="GO:0009307">
    <property type="term" value="P:DNA restriction-modification system"/>
    <property type="evidence" value="ECO:0007669"/>
    <property type="project" value="UniProtKB-KW"/>
</dbReference>
<comment type="catalytic activity">
    <reaction evidence="1 11">
        <text>Endonucleolytic cleavage of DNA to give random double-stranded fragments with terminal 5'-phosphates, ATP is simultaneously hydrolyzed.</text>
        <dbReference type="EC" id="3.1.21.3"/>
    </reaction>
</comment>
<dbReference type="GO" id="GO:0003677">
    <property type="term" value="F:DNA binding"/>
    <property type="evidence" value="ECO:0007669"/>
    <property type="project" value="UniProtKB-KW"/>
</dbReference>
<dbReference type="EC" id="3.1.21.3" evidence="11"/>
<dbReference type="CDD" id="cd18800">
    <property type="entry name" value="SF2_C_EcoR124I-like"/>
    <property type="match status" value="1"/>
</dbReference>
<evidence type="ECO:0000256" key="3">
    <source>
        <dbReference type="ARBA" id="ARBA00011296"/>
    </source>
</evidence>
<sequence>MSKSPARKYDPIAVSAESTVVAEYVPGARSAGAYQSEAELEREFIELLESQAYEYLPITTEADLVANLRHQLEALNNVTFSDKEWDRFFTEQIVCANDGIVEKTIRIQEDHIQLLTRDDGSTKNISLIDKKNIHNNSLQVINQYEIGKGGEGGGKDANRYDVTVLVNGLPMVHIELKRRGVDIREAFNQINRYQRDSFWAGSGLFQYVQLFVISNGTLTKYYSNTTRRQHISDAASAKKSKRQTSNSFEFTSWWADATNQPIQDLSAFGKTFFAKHTLLNILMRYCVLTADRMLLVMRPYQVVATERILQKIEISTNYKQLGTVAAGGYVWHTTGSGKTLTSFKTAQLASKLADVDKVLFVVDRKDLDYQTMREYDRFEKGAANSNTSTQVLKKQLEDPGARIIITTIQKLATFINANKGHTIFDGHVVIIFDECHRSQFGDMHTQITKAFKRYNLFGVTGTPIFAANASSGGNPHLKTTEQAFGDKLHTYTIKDAINDKNVLPFKVDYISTIQVGSPEDKQVSAIDTERALLAAERISKIVEYTLNHFDQKTKRSSGYSHSVVANVEALISRSKTASEEIKQSKRVRGFNALFATASIDAARRYYDHFKRQQQELSADRRLKIGLIYSFAANPDVGDGALDEEDFDTAALDGDARSFLEDAIQDYNGTFGTSYDTSADRFQNYYRDLSLRMKNREIDLVIVVNMFLTGFDATTLNTLFVDKDLRAHGLIQAYSRTNRILNSVKTYGNIVTFRNLEEETNDAIALFGNKDAKGIVLLQPYGHYYDEYTAKVNELLTRFPLGVPIEGEAAQKEFIKLLGAILRLQNILTSFDEFADNEILSERQNQDYRSIYLNLYAEFCKDTDVEKESINDDIVFEIELIKQVEINVDYILILVQKYRAERGDGDDRELRAEISRAVDSSPSLRNKKDLIEDFVDRVSAKGNVDDEWQVYIVERREAELAKIIEDEALRSGETHAFIEASFRDGALSTTGTAITKVLPPASRFAVDGGHSEKKQRVIQKLTDFFERFLGLGRRGDNEQ</sequence>
<keyword evidence="9 11" id="KW-0067">ATP-binding</keyword>
<dbReference type="RefSeq" id="WP_134047820.1">
    <property type="nucleotide sequence ID" value="NZ_PECB01000003.1"/>
</dbReference>
<dbReference type="PANTHER" id="PTHR30195">
    <property type="entry name" value="TYPE I SITE-SPECIFIC DEOXYRIBONUCLEASE PROTEIN SUBUNIT M AND R"/>
    <property type="match status" value="1"/>
</dbReference>
<dbReference type="CDD" id="cd22332">
    <property type="entry name" value="HsdR_N"/>
    <property type="match status" value="1"/>
</dbReference>
<dbReference type="InterPro" id="IPR007409">
    <property type="entry name" value="Restrct_endonuc_type1_HsdR_N"/>
</dbReference>
<evidence type="ECO:0000256" key="2">
    <source>
        <dbReference type="ARBA" id="ARBA00008598"/>
    </source>
</evidence>
<dbReference type="Gene3D" id="3.40.50.300">
    <property type="entry name" value="P-loop containing nucleotide triphosphate hydrolases"/>
    <property type="match status" value="2"/>
</dbReference>
<dbReference type="InterPro" id="IPR014001">
    <property type="entry name" value="Helicase_ATP-bd"/>
</dbReference>
<dbReference type="GO" id="GO:0005524">
    <property type="term" value="F:ATP binding"/>
    <property type="evidence" value="ECO:0007669"/>
    <property type="project" value="UniProtKB-KW"/>
</dbReference>
<evidence type="ECO:0000313" key="14">
    <source>
        <dbReference type="Proteomes" id="UP000295165"/>
    </source>
</evidence>
<feature type="domain" description="Helicase ATP-binding" evidence="12">
    <location>
        <begin position="319"/>
        <end position="481"/>
    </location>
</feature>
<name>A0A4R8R720_9MYCO</name>
<dbReference type="Gene3D" id="1.20.58.2040">
    <property type="match status" value="1"/>
</dbReference>
<keyword evidence="10 11" id="KW-0238">DNA-binding</keyword>
<evidence type="ECO:0000259" key="12">
    <source>
        <dbReference type="PROSITE" id="PS51192"/>
    </source>
</evidence>
<comment type="subunit">
    <text evidence="3 11">The type I restriction/modification system is composed of three polypeptides R, M and S.</text>
</comment>
<dbReference type="Gene3D" id="3.90.1570.50">
    <property type="match status" value="2"/>
</dbReference>
<keyword evidence="14" id="KW-1185">Reference proteome</keyword>
<dbReference type="GO" id="GO:0009035">
    <property type="term" value="F:type I site-specific deoxyribonuclease activity"/>
    <property type="evidence" value="ECO:0007669"/>
    <property type="project" value="UniProtKB-EC"/>
</dbReference>
<proteinExistence type="inferred from homology"/>
<dbReference type="InterPro" id="IPR051268">
    <property type="entry name" value="Type-I_R_enzyme_R_subunit"/>
</dbReference>
<protein>
    <recommendedName>
        <fullName evidence="11">Type I restriction enzyme endonuclease subunit</fullName>
        <shortName evidence="11">R protein</shortName>
        <ecNumber evidence="11">3.1.21.3</ecNumber>
    </recommendedName>
</protein>
<dbReference type="NCBIfam" id="TIGR00348">
    <property type="entry name" value="hsdR"/>
    <property type="match status" value="1"/>
</dbReference>
<dbReference type="PROSITE" id="PS51192">
    <property type="entry name" value="HELICASE_ATP_BIND_1"/>
    <property type="match status" value="1"/>
</dbReference>
<evidence type="ECO:0000256" key="7">
    <source>
        <dbReference type="ARBA" id="ARBA00022759"/>
    </source>
</evidence>
<dbReference type="InterPro" id="IPR055180">
    <property type="entry name" value="HsdR_RecA-like_helicase_dom_2"/>
</dbReference>
<evidence type="ECO:0000256" key="8">
    <source>
        <dbReference type="ARBA" id="ARBA00022801"/>
    </source>
</evidence>
<keyword evidence="8 11" id="KW-0378">Hydrolase</keyword>
<comment type="caution">
    <text evidence="13">The sequence shown here is derived from an EMBL/GenBank/DDBJ whole genome shotgun (WGS) entry which is preliminary data.</text>
</comment>
<dbReference type="Pfam" id="PF22679">
    <property type="entry name" value="T1R_D3-like"/>
    <property type="match status" value="1"/>
</dbReference>
<keyword evidence="7" id="KW-0255">Endonuclease</keyword>
<gene>
    <name evidence="13" type="primary">hsdR</name>
    <name evidence="13" type="ORF">CCUG63697_00344</name>
</gene>
<dbReference type="SMART" id="SM00487">
    <property type="entry name" value="DEXDc"/>
    <property type="match status" value="1"/>
</dbReference>
<evidence type="ECO:0000256" key="5">
    <source>
        <dbReference type="ARBA" id="ARBA00022741"/>
    </source>
</evidence>
<keyword evidence="4" id="KW-0540">Nuclease</keyword>
<dbReference type="InterPro" id="IPR004473">
    <property type="entry name" value="Restrct_endonuc_typeI_HsdR"/>
</dbReference>
<dbReference type="Pfam" id="PF12008">
    <property type="entry name" value="EcoR124_C"/>
    <property type="match status" value="1"/>
</dbReference>
<keyword evidence="6 11" id="KW-0680">Restriction system</keyword>
<evidence type="ECO:0000256" key="4">
    <source>
        <dbReference type="ARBA" id="ARBA00022722"/>
    </source>
</evidence>
<accession>A0A4R8R720</accession>
<dbReference type="EMBL" id="PECC01000026">
    <property type="protein sequence ID" value="TDZ51874.1"/>
    <property type="molecule type" value="Genomic_DNA"/>
</dbReference>
<comment type="similarity">
    <text evidence="2 11">Belongs to the HsdR family.</text>
</comment>
<evidence type="ECO:0000256" key="10">
    <source>
        <dbReference type="ARBA" id="ARBA00023125"/>
    </source>
</evidence>
<keyword evidence="5 11" id="KW-0547">Nucleotide-binding</keyword>
<evidence type="ECO:0000256" key="6">
    <source>
        <dbReference type="ARBA" id="ARBA00022747"/>
    </source>
</evidence>
<dbReference type="Pfam" id="PF04313">
    <property type="entry name" value="HSDR_N"/>
    <property type="match status" value="1"/>
</dbReference>
<dbReference type="InterPro" id="IPR040980">
    <property type="entry name" value="SWI2_SNF2"/>
</dbReference>